<evidence type="ECO:0000256" key="1">
    <source>
        <dbReference type="SAM" id="MobiDB-lite"/>
    </source>
</evidence>
<proteinExistence type="predicted"/>
<dbReference type="Gene3D" id="1.20.120.1490">
    <property type="match status" value="1"/>
</dbReference>
<accession>A0ABR7IYD0</accession>
<keyword evidence="2" id="KW-0732">Signal</keyword>
<gene>
    <name evidence="3" type="ORF">H8R27_06620</name>
</gene>
<feature type="compositionally biased region" description="Basic and acidic residues" evidence="1">
    <location>
        <begin position="71"/>
        <end position="106"/>
    </location>
</feature>
<feature type="region of interest" description="Disordered" evidence="1">
    <location>
        <begin position="68"/>
        <end position="106"/>
    </location>
</feature>
<evidence type="ECO:0000256" key="2">
    <source>
        <dbReference type="SAM" id="SignalP"/>
    </source>
</evidence>
<evidence type="ECO:0000313" key="4">
    <source>
        <dbReference type="Proteomes" id="UP000605990"/>
    </source>
</evidence>
<sequence>MKNLAKKLVFVMTLLVSFGVSAQDKREKMKNATPEERVEMRTAKLSEKLNLDENQKKKVKEILAAQQKENMVAREEMKAEREKMRAEREKTRAEMKETMKKEHEELKAKLKPVLTEEQFKKWEAMQKENVDKVKAGRKHKKR</sequence>
<feature type="chain" id="PRO_5047169927" evidence="2">
    <location>
        <begin position="23"/>
        <end position="142"/>
    </location>
</feature>
<keyword evidence="4" id="KW-1185">Reference proteome</keyword>
<dbReference type="Proteomes" id="UP000605990">
    <property type="component" value="Unassembled WGS sequence"/>
</dbReference>
<protein>
    <submittedName>
        <fullName evidence="3">DUF4890 domain-containing protein</fullName>
    </submittedName>
</protein>
<dbReference type="EMBL" id="JACRUN010000003">
    <property type="protein sequence ID" value="MBC5834557.1"/>
    <property type="molecule type" value="Genomic_DNA"/>
</dbReference>
<dbReference type="RefSeq" id="WP_166127058.1">
    <property type="nucleotide sequence ID" value="NZ_JAANOQ010000004.1"/>
</dbReference>
<comment type="caution">
    <text evidence="3">The sequence shown here is derived from an EMBL/GenBank/DDBJ whole genome shotgun (WGS) entry which is preliminary data.</text>
</comment>
<reference evidence="3 4" key="1">
    <citation type="submission" date="2020-08" db="EMBL/GenBank/DDBJ databases">
        <title>Description of novel Flavobacterium F-408 isolate.</title>
        <authorList>
            <person name="Saticioglu I.B."/>
            <person name="Duman M."/>
            <person name="Altun S."/>
        </authorList>
    </citation>
    <scope>NUCLEOTIDE SEQUENCE [LARGE SCALE GENOMIC DNA]</scope>
    <source>
        <strain evidence="3 4">F-408</strain>
    </source>
</reference>
<name>A0ABR7IYD0_9FLAO</name>
<evidence type="ECO:0000313" key="3">
    <source>
        <dbReference type="EMBL" id="MBC5834557.1"/>
    </source>
</evidence>
<feature type="signal peptide" evidence="2">
    <location>
        <begin position="1"/>
        <end position="22"/>
    </location>
</feature>
<organism evidence="3 4">
    <name type="scientific">Flavobacterium bernardetii</name>
    <dbReference type="NCBI Taxonomy" id="2813823"/>
    <lineage>
        <taxon>Bacteria</taxon>
        <taxon>Pseudomonadati</taxon>
        <taxon>Bacteroidota</taxon>
        <taxon>Flavobacteriia</taxon>
        <taxon>Flavobacteriales</taxon>
        <taxon>Flavobacteriaceae</taxon>
        <taxon>Flavobacterium</taxon>
    </lineage>
</organism>